<keyword evidence="1" id="KW-1133">Transmembrane helix</keyword>
<dbReference type="InParanoid" id="A0A0B2UL06"/>
<name>A0A0B2UL06_9MICR</name>
<evidence type="ECO:0000313" key="3">
    <source>
        <dbReference type="Proteomes" id="UP000031056"/>
    </source>
</evidence>
<dbReference type="Proteomes" id="UP000031056">
    <property type="component" value="Unassembled WGS sequence"/>
</dbReference>
<accession>A0A0B2UL06</accession>
<keyword evidence="1" id="KW-0812">Transmembrane</keyword>
<reference evidence="2 3" key="1">
    <citation type="journal article" date="2014" name="MBio">
        <title>The Ordospora colligata genome; evolution of extreme reduction in microsporidia and host-to-parasite horizontal gene transfer.</title>
        <authorList>
            <person name="Pombert J.-F."/>
            <person name="Haag K.L."/>
            <person name="Beidas S."/>
            <person name="Ebert D."/>
            <person name="Keeling P.J."/>
        </authorList>
    </citation>
    <scope>NUCLEOTIDE SEQUENCE [LARGE SCALE GENOMIC DNA]</scope>
    <source>
        <strain evidence="2 3">OC4</strain>
    </source>
</reference>
<dbReference type="GeneID" id="26261590"/>
<sequence length="180" mass="21169">MKSSSFERRLFERYGEGPIPKEDVGMVLEEAVANKMIERGEIKDYKSREYEVAELLGMIRGWRTDFLKESFSLNDISCQEESSVLERSEIVDEGMRSCSADWRGESFLMRDEELLSSLRDKTRMITSRGGLNGKKMARNVLKAWEEYEERYARVSGRRYWYLCVLLVVIPLYCLYVPRPF</sequence>
<organism evidence="2 3">
    <name type="scientific">Ordospora colligata OC4</name>
    <dbReference type="NCBI Taxonomy" id="1354746"/>
    <lineage>
        <taxon>Eukaryota</taxon>
        <taxon>Fungi</taxon>
        <taxon>Fungi incertae sedis</taxon>
        <taxon>Microsporidia</taxon>
        <taxon>Ordosporidae</taxon>
        <taxon>Ordospora</taxon>
    </lineage>
</organism>
<keyword evidence="1" id="KW-0472">Membrane</keyword>
<protein>
    <submittedName>
        <fullName evidence="2">Uncharacterized protein</fullName>
    </submittedName>
</protein>
<evidence type="ECO:0000313" key="2">
    <source>
        <dbReference type="EMBL" id="KHN69954.1"/>
    </source>
</evidence>
<dbReference type="HOGENOM" id="CLU_1488999_0_0_1"/>
<feature type="transmembrane region" description="Helical" evidence="1">
    <location>
        <begin position="159"/>
        <end position="177"/>
    </location>
</feature>
<proteinExistence type="predicted"/>
<dbReference type="RefSeq" id="XP_014563996.1">
    <property type="nucleotide sequence ID" value="XM_014708510.1"/>
</dbReference>
<dbReference type="OrthoDB" id="2189648at2759"/>
<gene>
    <name evidence="2" type="ORF">M896_041520</name>
</gene>
<dbReference type="EMBL" id="JOKQ01000004">
    <property type="protein sequence ID" value="KHN69954.1"/>
    <property type="molecule type" value="Genomic_DNA"/>
</dbReference>
<keyword evidence="3" id="KW-1185">Reference proteome</keyword>
<evidence type="ECO:0000256" key="1">
    <source>
        <dbReference type="SAM" id="Phobius"/>
    </source>
</evidence>
<comment type="caution">
    <text evidence="2">The sequence shown here is derived from an EMBL/GenBank/DDBJ whole genome shotgun (WGS) entry which is preliminary data.</text>
</comment>
<dbReference type="AlphaFoldDB" id="A0A0B2UL06"/>
<dbReference type="VEuPathDB" id="MicrosporidiaDB:M896_041520"/>